<accession>A0ABT9NRU5</accession>
<evidence type="ECO:0000259" key="1">
    <source>
        <dbReference type="Pfam" id="PF07969"/>
    </source>
</evidence>
<comment type="caution">
    <text evidence="2">The sequence shown here is derived from an EMBL/GenBank/DDBJ whole genome shotgun (WGS) entry which is preliminary data.</text>
</comment>
<dbReference type="InterPro" id="IPR033932">
    <property type="entry name" value="YtcJ-like"/>
</dbReference>
<dbReference type="InterPro" id="IPR013108">
    <property type="entry name" value="Amidohydro_3"/>
</dbReference>
<dbReference type="Gene3D" id="3.20.20.140">
    <property type="entry name" value="Metal-dependent hydrolases"/>
    <property type="match status" value="1"/>
</dbReference>
<dbReference type="CDD" id="cd01300">
    <property type="entry name" value="YtcJ_like"/>
    <property type="match status" value="1"/>
</dbReference>
<evidence type="ECO:0000313" key="3">
    <source>
        <dbReference type="Proteomes" id="UP001240447"/>
    </source>
</evidence>
<dbReference type="PANTHER" id="PTHR22642:SF2">
    <property type="entry name" value="PROTEIN LONG AFTER FAR-RED 3"/>
    <property type="match status" value="1"/>
</dbReference>
<sequence>MRMLLRGGQVLSPAHPRATALGVEEGQVAFVGDETEAEGWATYADLVVDLAGRLVTPAFVDAHVHLAQTGLSAASVDLGTPTLVAALDALAAHARQDHHAVLLGHGWDESQWPERRPFTRAEVDRATGGKPAYLARIDAHSAVVSSAFLDAVPRLAGIQGYAEEGWLTRTAHDTARQALFELLPGSTRADALLRALREAAAQGIGQVHEMGAPHLSPADDFTRLDALALAHDGALPQVVRYWGSAATDETFSIAREHGCIGLAGDLCADGAIGSRTSALRAPYTDEPDTSGALYLDHDTVRDHVVACTRAGVQGGFHVIGDRAADTVVAGIAAAVEQLGVDAVRAARHRLEHVEMLDHGDAGRLAAWGVTASMQPAFDALWGGDAALYAQRLGRERAGRMNAVGTLLGAGVRVAFGSDTPVTPFAPWAAVRAAVHHQTPAQRIDPAAAFAAHTCGGWEAAGLSGGDLRPGAPASLVVWDVTPQSPEAPALDLGSPLPTAHLTLVHGRIAHEETGALR</sequence>
<dbReference type="RefSeq" id="WP_306825231.1">
    <property type="nucleotide sequence ID" value="NZ_JAUSQM010000001.1"/>
</dbReference>
<dbReference type="Pfam" id="PF07969">
    <property type="entry name" value="Amidohydro_3"/>
    <property type="match status" value="1"/>
</dbReference>
<dbReference type="EMBL" id="JAUSQM010000001">
    <property type="protein sequence ID" value="MDP9823007.1"/>
    <property type="molecule type" value="Genomic_DNA"/>
</dbReference>
<dbReference type="SUPFAM" id="SSF51338">
    <property type="entry name" value="Composite domain of metallo-dependent hydrolases"/>
    <property type="match status" value="1"/>
</dbReference>
<proteinExistence type="predicted"/>
<protein>
    <submittedName>
        <fullName evidence="2">Amidohydrolase YtcJ</fullName>
    </submittedName>
</protein>
<dbReference type="InterPro" id="IPR032466">
    <property type="entry name" value="Metal_Hydrolase"/>
</dbReference>
<dbReference type="Gene3D" id="2.30.40.10">
    <property type="entry name" value="Urease, subunit C, domain 1"/>
    <property type="match status" value="1"/>
</dbReference>
<dbReference type="Gene3D" id="3.10.310.70">
    <property type="match status" value="1"/>
</dbReference>
<feature type="domain" description="Amidohydrolase 3" evidence="1">
    <location>
        <begin position="47"/>
        <end position="509"/>
    </location>
</feature>
<dbReference type="SUPFAM" id="SSF51556">
    <property type="entry name" value="Metallo-dependent hydrolases"/>
    <property type="match status" value="1"/>
</dbReference>
<dbReference type="PANTHER" id="PTHR22642">
    <property type="entry name" value="IMIDAZOLONEPROPIONASE"/>
    <property type="match status" value="1"/>
</dbReference>
<reference evidence="2 3" key="1">
    <citation type="submission" date="2023-07" db="EMBL/GenBank/DDBJ databases">
        <title>Sequencing the genomes of 1000 actinobacteria strains.</title>
        <authorList>
            <person name="Klenk H.-P."/>
        </authorList>
    </citation>
    <scope>NUCLEOTIDE SEQUENCE [LARGE SCALE GENOMIC DNA]</scope>
    <source>
        <strain evidence="2 3">GD13</strain>
    </source>
</reference>
<name>A0ABT9NRU5_9ACTN</name>
<keyword evidence="3" id="KW-1185">Reference proteome</keyword>
<evidence type="ECO:0000313" key="2">
    <source>
        <dbReference type="EMBL" id="MDP9823007.1"/>
    </source>
</evidence>
<gene>
    <name evidence="2" type="ORF">J2S59_002816</name>
</gene>
<organism evidence="2 3">
    <name type="scientific">Nocardioides massiliensis</name>
    <dbReference type="NCBI Taxonomy" id="1325935"/>
    <lineage>
        <taxon>Bacteria</taxon>
        <taxon>Bacillati</taxon>
        <taxon>Actinomycetota</taxon>
        <taxon>Actinomycetes</taxon>
        <taxon>Propionibacteriales</taxon>
        <taxon>Nocardioidaceae</taxon>
        <taxon>Nocardioides</taxon>
    </lineage>
</organism>
<dbReference type="InterPro" id="IPR011059">
    <property type="entry name" value="Metal-dep_hydrolase_composite"/>
</dbReference>
<dbReference type="Proteomes" id="UP001240447">
    <property type="component" value="Unassembled WGS sequence"/>
</dbReference>